<reference evidence="1" key="1">
    <citation type="submission" date="2014-11" db="EMBL/GenBank/DDBJ databases">
        <authorList>
            <person name="Amaro Gonzalez C."/>
        </authorList>
    </citation>
    <scope>NUCLEOTIDE SEQUENCE</scope>
</reference>
<protein>
    <submittedName>
        <fullName evidence="1">Uncharacterized protein</fullName>
    </submittedName>
</protein>
<sequence>MYTMFKRIHTGTLKTSLEFQWNLFRFSKGEIGPI</sequence>
<evidence type="ECO:0000313" key="1">
    <source>
        <dbReference type="EMBL" id="JAH93546.1"/>
    </source>
</evidence>
<accession>A0A0E9WTE4</accession>
<reference evidence="1" key="2">
    <citation type="journal article" date="2015" name="Fish Shellfish Immunol.">
        <title>Early steps in the European eel (Anguilla anguilla)-Vibrio vulnificus interaction in the gills: Role of the RtxA13 toxin.</title>
        <authorList>
            <person name="Callol A."/>
            <person name="Pajuelo D."/>
            <person name="Ebbesson L."/>
            <person name="Teles M."/>
            <person name="MacKenzie S."/>
            <person name="Amaro C."/>
        </authorList>
    </citation>
    <scope>NUCLEOTIDE SEQUENCE</scope>
</reference>
<organism evidence="1">
    <name type="scientific">Anguilla anguilla</name>
    <name type="common">European freshwater eel</name>
    <name type="synonym">Muraena anguilla</name>
    <dbReference type="NCBI Taxonomy" id="7936"/>
    <lineage>
        <taxon>Eukaryota</taxon>
        <taxon>Metazoa</taxon>
        <taxon>Chordata</taxon>
        <taxon>Craniata</taxon>
        <taxon>Vertebrata</taxon>
        <taxon>Euteleostomi</taxon>
        <taxon>Actinopterygii</taxon>
        <taxon>Neopterygii</taxon>
        <taxon>Teleostei</taxon>
        <taxon>Anguilliformes</taxon>
        <taxon>Anguillidae</taxon>
        <taxon>Anguilla</taxon>
    </lineage>
</organism>
<proteinExistence type="predicted"/>
<name>A0A0E9WTE4_ANGAN</name>
<dbReference type="AlphaFoldDB" id="A0A0E9WTE4"/>
<dbReference type="EMBL" id="GBXM01015031">
    <property type="protein sequence ID" value="JAH93546.1"/>
    <property type="molecule type" value="Transcribed_RNA"/>
</dbReference>